<protein>
    <submittedName>
        <fullName evidence="2">Uncharacterized protein</fullName>
    </submittedName>
</protein>
<comment type="caution">
    <text evidence="2">The sequence shown here is derived from an EMBL/GenBank/DDBJ whole genome shotgun (WGS) entry which is preliminary data.</text>
</comment>
<evidence type="ECO:0000256" key="1">
    <source>
        <dbReference type="SAM" id="Phobius"/>
    </source>
</evidence>
<keyword evidence="1" id="KW-0812">Transmembrane</keyword>
<accession>A0A226EZN1</accession>
<evidence type="ECO:0000313" key="2">
    <source>
        <dbReference type="EMBL" id="OXA63029.1"/>
    </source>
</evidence>
<dbReference type="Proteomes" id="UP000198287">
    <property type="component" value="Unassembled WGS sequence"/>
</dbReference>
<dbReference type="EMBL" id="LNIX01000001">
    <property type="protein sequence ID" value="OXA63029.1"/>
    <property type="molecule type" value="Genomic_DNA"/>
</dbReference>
<keyword evidence="1" id="KW-0472">Membrane</keyword>
<proteinExistence type="predicted"/>
<feature type="transmembrane region" description="Helical" evidence="1">
    <location>
        <begin position="141"/>
        <end position="162"/>
    </location>
</feature>
<reference evidence="2 3" key="1">
    <citation type="submission" date="2015-12" db="EMBL/GenBank/DDBJ databases">
        <title>The genome of Folsomia candida.</title>
        <authorList>
            <person name="Faddeeva A."/>
            <person name="Derks M.F."/>
            <person name="Anvar Y."/>
            <person name="Smit S."/>
            <person name="Van Straalen N."/>
            <person name="Roelofs D."/>
        </authorList>
    </citation>
    <scope>NUCLEOTIDE SEQUENCE [LARGE SCALE GENOMIC DNA]</scope>
    <source>
        <strain evidence="2 3">VU population</strain>
        <tissue evidence="2">Whole body</tissue>
    </source>
</reference>
<evidence type="ECO:0000313" key="3">
    <source>
        <dbReference type="Proteomes" id="UP000198287"/>
    </source>
</evidence>
<keyword evidence="3" id="KW-1185">Reference proteome</keyword>
<sequence length="339" mass="39180">MLIRVQKIIWDQTFTPLKALQRFSILSEFLYPQRLSFNRVTWQPTPTATSKLIPWYFLSFLCAVEGTSFYFILFQQILSHQKDPEISGTIHILLLMLSICYSFSSTICFTYHSNPDEICFVIRNTLKIKDQLNESSTLPGFFFHGFMSFIVMVPLGGFVVMIRSPKLDPTYLWFRNVTIISCRMKLFFRLCLYCSTLMHMSVGISGFAITGVNIIVSIDKDLSSASDRYSGHEPIHPVGFSLTADVMRKSAEFKKDLEFQGGYISYRKRQLRSLKLLKIWLNVYATRKQDLERHLRRCEIFSKFWTPPVSLATAAASSKFHYMYMLVKMAIKNLKGASA</sequence>
<feature type="transmembrane region" description="Helical" evidence="1">
    <location>
        <begin position="53"/>
        <end position="74"/>
    </location>
</feature>
<gene>
    <name evidence="2" type="ORF">Fcan01_00929</name>
</gene>
<name>A0A226EZN1_FOLCA</name>
<dbReference type="AlphaFoldDB" id="A0A226EZN1"/>
<keyword evidence="1" id="KW-1133">Transmembrane helix</keyword>
<organism evidence="2 3">
    <name type="scientific">Folsomia candida</name>
    <name type="common">Springtail</name>
    <dbReference type="NCBI Taxonomy" id="158441"/>
    <lineage>
        <taxon>Eukaryota</taxon>
        <taxon>Metazoa</taxon>
        <taxon>Ecdysozoa</taxon>
        <taxon>Arthropoda</taxon>
        <taxon>Hexapoda</taxon>
        <taxon>Collembola</taxon>
        <taxon>Entomobryomorpha</taxon>
        <taxon>Isotomoidea</taxon>
        <taxon>Isotomidae</taxon>
        <taxon>Proisotominae</taxon>
        <taxon>Folsomia</taxon>
    </lineage>
</organism>
<feature type="transmembrane region" description="Helical" evidence="1">
    <location>
        <begin position="190"/>
        <end position="216"/>
    </location>
</feature>
<feature type="transmembrane region" description="Helical" evidence="1">
    <location>
        <begin position="86"/>
        <end position="104"/>
    </location>
</feature>